<gene>
    <name evidence="1" type="ORF">DFP95_1285</name>
</gene>
<sequence>MNAEHIKYAEKILSHIFIGSQLDGVKFGPGPAALLIRFEHYGNHSPDQLWLNIESKWGVYPKNTYDFPNSENEMSELSEEHEYKLIFELRREKVANIKLGKLAPHLHIEFESGKTLFVNGHHHKFECWQAGDGLGYSGDEWLVVATPGDGISMWAPQSF</sequence>
<name>A0A3D9HU48_9BACL</name>
<keyword evidence="2" id="KW-1185">Reference proteome</keyword>
<accession>A0A3D9HU48</accession>
<dbReference type="OrthoDB" id="2352329at2"/>
<dbReference type="AlphaFoldDB" id="A0A3D9HU48"/>
<comment type="caution">
    <text evidence="1">The sequence shown here is derived from an EMBL/GenBank/DDBJ whole genome shotgun (WGS) entry which is preliminary data.</text>
</comment>
<evidence type="ECO:0000313" key="1">
    <source>
        <dbReference type="EMBL" id="RED52949.1"/>
    </source>
</evidence>
<reference evidence="1 2" key="1">
    <citation type="submission" date="2018-07" db="EMBL/GenBank/DDBJ databases">
        <title>Genomic Encyclopedia of Type Strains, Phase III (KMG-III): the genomes of soil and plant-associated and newly described type strains.</title>
        <authorList>
            <person name="Whitman W."/>
        </authorList>
    </citation>
    <scope>NUCLEOTIDE SEQUENCE [LARGE SCALE GENOMIC DNA]</scope>
    <source>
        <strain evidence="1 2">CECT 8236</strain>
    </source>
</reference>
<evidence type="ECO:0000313" key="2">
    <source>
        <dbReference type="Proteomes" id="UP000256869"/>
    </source>
</evidence>
<organism evidence="1 2">
    <name type="scientific">Cohnella lupini</name>
    <dbReference type="NCBI Taxonomy" id="1294267"/>
    <lineage>
        <taxon>Bacteria</taxon>
        <taxon>Bacillati</taxon>
        <taxon>Bacillota</taxon>
        <taxon>Bacilli</taxon>
        <taxon>Bacillales</taxon>
        <taxon>Paenibacillaceae</taxon>
        <taxon>Cohnella</taxon>
    </lineage>
</organism>
<proteinExistence type="predicted"/>
<dbReference type="EMBL" id="QRDY01000028">
    <property type="protein sequence ID" value="RED52949.1"/>
    <property type="molecule type" value="Genomic_DNA"/>
</dbReference>
<protein>
    <submittedName>
        <fullName evidence="1">Uncharacterized protein</fullName>
    </submittedName>
</protein>
<dbReference type="Proteomes" id="UP000256869">
    <property type="component" value="Unassembled WGS sequence"/>
</dbReference>